<reference evidence="2 3" key="1">
    <citation type="journal article" date="2011" name="PLoS Pathog.">
        <title>Endophytic Life Strategies Decoded by Genome and Transcriptome Analyses of the Mutualistic Root Symbiont Piriformospora indica.</title>
        <authorList>
            <person name="Zuccaro A."/>
            <person name="Lahrmann U."/>
            <person name="Guldener U."/>
            <person name="Langen G."/>
            <person name="Pfiffi S."/>
            <person name="Biedenkopf D."/>
            <person name="Wong P."/>
            <person name="Samans B."/>
            <person name="Grimm C."/>
            <person name="Basiewicz M."/>
            <person name="Murat C."/>
            <person name="Martin F."/>
            <person name="Kogel K.H."/>
        </authorList>
    </citation>
    <scope>NUCLEOTIDE SEQUENCE [LARGE SCALE GENOMIC DNA]</scope>
    <source>
        <strain evidence="2 3">DSM 11827</strain>
    </source>
</reference>
<dbReference type="InParanoid" id="G4TVT9"/>
<feature type="region of interest" description="Disordered" evidence="1">
    <location>
        <begin position="212"/>
        <end position="279"/>
    </location>
</feature>
<evidence type="ECO:0000313" key="2">
    <source>
        <dbReference type="EMBL" id="CCA75432.1"/>
    </source>
</evidence>
<name>G4TVT9_SERID</name>
<feature type="compositionally biased region" description="Basic and acidic residues" evidence="1">
    <location>
        <begin position="213"/>
        <end position="229"/>
    </location>
</feature>
<sequence length="410" mass="46756">MSQRHRGIGSVQHNYSAQYTEVRTMPIGRKGTIGLSRKNQSVSKNIYLPNTKSSVNVWNARHNHEENLRKLVGRQDVTAEMSALISKMNDLGDHQTLSASDAATWEALYSIFQEAEQSFQFLDREARKEAVVGRLQNFQRDTYEAFGILLTANMLVPEDSEGPLENIVVETKPPGCLTFANWLKGSHPTGAVAERGHRIEYAEMVFGASRVATEQRRDDSGQSKYKEANDENEGKDDESTSQSKSPAPKLEDEDEYKDRDRRANRGSESNNKGYTSKDRRLPNNIKVVDFKDGIRIFSGLDRLCSTAPGVNADQRIMYDELLYDRLKATGHTTRRFRWKRWNNEPDSYLRSEHFPRLRGSRLILGPSHSTNQEELACWLRFFIDHQNNQTDGAAWQNGMVFKDSTLVTTK</sequence>
<gene>
    <name evidence="2" type="ORF">PIIN_09415</name>
</gene>
<dbReference type="HOGENOM" id="CLU_671056_0_0_1"/>
<evidence type="ECO:0000256" key="1">
    <source>
        <dbReference type="SAM" id="MobiDB-lite"/>
    </source>
</evidence>
<dbReference type="AlphaFoldDB" id="G4TVT9"/>
<evidence type="ECO:0000313" key="3">
    <source>
        <dbReference type="Proteomes" id="UP000007148"/>
    </source>
</evidence>
<accession>G4TVT9</accession>
<comment type="caution">
    <text evidence="2">The sequence shown here is derived from an EMBL/GenBank/DDBJ whole genome shotgun (WGS) entry which is preliminary data.</text>
</comment>
<feature type="compositionally biased region" description="Basic and acidic residues" evidence="1">
    <location>
        <begin position="256"/>
        <end position="265"/>
    </location>
</feature>
<organism evidence="2 3">
    <name type="scientific">Serendipita indica (strain DSM 11827)</name>
    <name type="common">Root endophyte fungus</name>
    <name type="synonym">Piriformospora indica</name>
    <dbReference type="NCBI Taxonomy" id="1109443"/>
    <lineage>
        <taxon>Eukaryota</taxon>
        <taxon>Fungi</taxon>
        <taxon>Dikarya</taxon>
        <taxon>Basidiomycota</taxon>
        <taxon>Agaricomycotina</taxon>
        <taxon>Agaricomycetes</taxon>
        <taxon>Sebacinales</taxon>
        <taxon>Serendipitaceae</taxon>
        <taxon>Serendipita</taxon>
    </lineage>
</organism>
<keyword evidence="3" id="KW-1185">Reference proteome</keyword>
<dbReference type="Proteomes" id="UP000007148">
    <property type="component" value="Unassembled WGS sequence"/>
</dbReference>
<dbReference type="EMBL" id="CAFZ01000449">
    <property type="protein sequence ID" value="CCA75432.1"/>
    <property type="molecule type" value="Genomic_DNA"/>
</dbReference>
<protein>
    <submittedName>
        <fullName evidence="2">Uncharacterized protein</fullName>
    </submittedName>
</protein>
<proteinExistence type="predicted"/>